<evidence type="ECO:0000313" key="2">
    <source>
        <dbReference type="Proteomes" id="UP001300745"/>
    </source>
</evidence>
<evidence type="ECO:0008006" key="3">
    <source>
        <dbReference type="Google" id="ProtNLM"/>
    </source>
</evidence>
<evidence type="ECO:0000313" key="1">
    <source>
        <dbReference type="EMBL" id="MCX2940461.1"/>
    </source>
</evidence>
<gene>
    <name evidence="1" type="ORF">ORI27_27590</name>
</gene>
<sequence>MTDHATTTDSDRIIAEGLAIANGFRERIAAIEKSREDQPAKLEKARAEADEAREQSLLIEPWTEELSTLRCYRGDGQPTGTVMHLPNLIAKEMFGARMAFDMLDCSDDSTGERIEEVRNRYFALLGGDTGNLFLVAFAALDTIATIVVPQLLDAIEQQASNWDTRVMLAEARAKSWRGRIAEHRGIPANEPSCDDVADSDTREPW</sequence>
<comment type="caution">
    <text evidence="1">The sequence shown here is derived from an EMBL/GenBank/DDBJ whole genome shotgun (WGS) entry which is preliminary data.</text>
</comment>
<proteinExistence type="predicted"/>
<accession>A0ABT3SLR1</accession>
<protein>
    <recommendedName>
        <fullName evidence="3">ESX-1 secretion-associated protein EspA/EspE-like domain-containing protein</fullName>
    </recommendedName>
</protein>
<dbReference type="RefSeq" id="WP_266000309.1">
    <property type="nucleotide sequence ID" value="NZ_JAPJDN010000040.1"/>
</dbReference>
<name>A0ABT3SLR1_9MYCO</name>
<dbReference type="EMBL" id="JAPJDO010000040">
    <property type="protein sequence ID" value="MCX2940461.1"/>
    <property type="molecule type" value="Genomic_DNA"/>
</dbReference>
<dbReference type="Proteomes" id="UP001300745">
    <property type="component" value="Unassembled WGS sequence"/>
</dbReference>
<organism evidence="1 2">
    <name type="scientific">Mycobacterium pinniadriaticum</name>
    <dbReference type="NCBI Taxonomy" id="2994102"/>
    <lineage>
        <taxon>Bacteria</taxon>
        <taxon>Bacillati</taxon>
        <taxon>Actinomycetota</taxon>
        <taxon>Actinomycetes</taxon>
        <taxon>Mycobacteriales</taxon>
        <taxon>Mycobacteriaceae</taxon>
        <taxon>Mycobacterium</taxon>
    </lineage>
</organism>
<keyword evidence="2" id="KW-1185">Reference proteome</keyword>
<reference evidence="1 2" key="1">
    <citation type="submission" date="2022-11" db="EMBL/GenBank/DDBJ databases">
        <title>Mycobacterium sp. nov.</title>
        <authorList>
            <person name="Papic B."/>
            <person name="Spicic S."/>
            <person name="Duvnjak S."/>
        </authorList>
    </citation>
    <scope>NUCLEOTIDE SEQUENCE [LARGE SCALE GENOMIC DNA]</scope>
    <source>
        <strain evidence="1 2">CVI_P4</strain>
    </source>
</reference>